<evidence type="ECO:0000256" key="7">
    <source>
        <dbReference type="ARBA" id="ARBA00022737"/>
    </source>
</evidence>
<reference evidence="12" key="1">
    <citation type="submission" date="2022-12" db="EMBL/GenBank/DDBJ databases">
        <title>Draft genome assemblies for two species of Escallonia (Escalloniales).</title>
        <authorList>
            <person name="Chanderbali A."/>
            <person name="Dervinis C."/>
            <person name="Anghel I."/>
            <person name="Soltis D."/>
            <person name="Soltis P."/>
            <person name="Zapata F."/>
        </authorList>
    </citation>
    <scope>NUCLEOTIDE SEQUENCE</scope>
    <source>
        <strain evidence="12">UCBG92.1500</strain>
        <tissue evidence="12">Leaf</tissue>
    </source>
</reference>
<evidence type="ECO:0000313" key="13">
    <source>
        <dbReference type="Proteomes" id="UP001187471"/>
    </source>
</evidence>
<dbReference type="AlphaFoldDB" id="A0AA88UVU7"/>
<dbReference type="Proteomes" id="UP001187471">
    <property type="component" value="Unassembled WGS sequence"/>
</dbReference>
<comment type="subcellular location">
    <subcellularLocation>
        <location evidence="1">Cell membrane</location>
    </subcellularLocation>
    <subcellularLocation>
        <location evidence="2">Membrane</location>
        <topology evidence="2">Single-pass type I membrane protein</topology>
    </subcellularLocation>
</comment>
<dbReference type="InterPro" id="IPR001611">
    <property type="entry name" value="Leu-rich_rpt"/>
</dbReference>
<dbReference type="PANTHER" id="PTHR48063">
    <property type="entry name" value="LRR RECEPTOR-LIKE KINASE"/>
    <property type="match status" value="1"/>
</dbReference>
<keyword evidence="3" id="KW-1003">Cell membrane</keyword>
<evidence type="ECO:0000256" key="11">
    <source>
        <dbReference type="SAM" id="MobiDB-lite"/>
    </source>
</evidence>
<organism evidence="12 13">
    <name type="scientific">Escallonia rubra</name>
    <dbReference type="NCBI Taxonomy" id="112253"/>
    <lineage>
        <taxon>Eukaryota</taxon>
        <taxon>Viridiplantae</taxon>
        <taxon>Streptophyta</taxon>
        <taxon>Embryophyta</taxon>
        <taxon>Tracheophyta</taxon>
        <taxon>Spermatophyta</taxon>
        <taxon>Magnoliopsida</taxon>
        <taxon>eudicotyledons</taxon>
        <taxon>Gunneridae</taxon>
        <taxon>Pentapetalae</taxon>
        <taxon>asterids</taxon>
        <taxon>campanulids</taxon>
        <taxon>Escalloniales</taxon>
        <taxon>Escalloniaceae</taxon>
        <taxon>Escallonia</taxon>
    </lineage>
</organism>
<dbReference type="GO" id="GO:0005886">
    <property type="term" value="C:plasma membrane"/>
    <property type="evidence" value="ECO:0007669"/>
    <property type="project" value="UniProtKB-SubCell"/>
</dbReference>
<accession>A0AA88UVU7</accession>
<dbReference type="Gene3D" id="3.80.10.10">
    <property type="entry name" value="Ribonuclease Inhibitor"/>
    <property type="match status" value="1"/>
</dbReference>
<name>A0AA88UVU7_9ASTE</name>
<evidence type="ECO:0000256" key="9">
    <source>
        <dbReference type="ARBA" id="ARBA00023136"/>
    </source>
</evidence>
<evidence type="ECO:0000256" key="6">
    <source>
        <dbReference type="ARBA" id="ARBA00022729"/>
    </source>
</evidence>
<keyword evidence="8" id="KW-1133">Transmembrane helix</keyword>
<keyword evidence="6" id="KW-0732">Signal</keyword>
<protein>
    <submittedName>
        <fullName evidence="12">Uncharacterized protein</fullName>
    </submittedName>
</protein>
<gene>
    <name evidence="12" type="ORF">RJ640_002562</name>
</gene>
<sequence>MKARQDGAAGRSGLGLDEKAETPWHFPGQNDRGSVGWFRCRCRAGDMLPVICCRIPKEIGWLENLVEFSGRGNRFTGSLPASIVNLGQLGKLDLQSNRLSGELPSGVHTWKKLNELNLADNELSGNIPEDIGSLSVLNYLDLSGNRFSGKIPVGSFNVC</sequence>
<dbReference type="Pfam" id="PF13855">
    <property type="entry name" value="LRR_8"/>
    <property type="match status" value="1"/>
</dbReference>
<proteinExistence type="predicted"/>
<evidence type="ECO:0000256" key="2">
    <source>
        <dbReference type="ARBA" id="ARBA00004479"/>
    </source>
</evidence>
<evidence type="ECO:0000256" key="8">
    <source>
        <dbReference type="ARBA" id="ARBA00022989"/>
    </source>
</evidence>
<keyword evidence="9" id="KW-0472">Membrane</keyword>
<evidence type="ECO:0000256" key="1">
    <source>
        <dbReference type="ARBA" id="ARBA00004236"/>
    </source>
</evidence>
<dbReference type="PANTHER" id="PTHR48063:SF112">
    <property type="entry name" value="RECEPTOR LIKE PROTEIN 30-LIKE"/>
    <property type="match status" value="1"/>
</dbReference>
<keyword evidence="5" id="KW-0812">Transmembrane</keyword>
<keyword evidence="7" id="KW-0677">Repeat</keyword>
<dbReference type="EMBL" id="JAVXUO010000474">
    <property type="protein sequence ID" value="KAK2991742.1"/>
    <property type="molecule type" value="Genomic_DNA"/>
</dbReference>
<comment type="caution">
    <text evidence="12">The sequence shown here is derived from an EMBL/GenBank/DDBJ whole genome shotgun (WGS) entry which is preliminary data.</text>
</comment>
<dbReference type="SUPFAM" id="SSF52058">
    <property type="entry name" value="L domain-like"/>
    <property type="match status" value="1"/>
</dbReference>
<keyword evidence="10" id="KW-0325">Glycoprotein</keyword>
<keyword evidence="4" id="KW-0433">Leucine-rich repeat</keyword>
<keyword evidence="13" id="KW-1185">Reference proteome</keyword>
<evidence type="ECO:0000256" key="3">
    <source>
        <dbReference type="ARBA" id="ARBA00022475"/>
    </source>
</evidence>
<feature type="region of interest" description="Disordered" evidence="11">
    <location>
        <begin position="1"/>
        <end position="25"/>
    </location>
</feature>
<dbReference type="InterPro" id="IPR046956">
    <property type="entry name" value="RLP23-like"/>
</dbReference>
<evidence type="ECO:0000256" key="10">
    <source>
        <dbReference type="ARBA" id="ARBA00023180"/>
    </source>
</evidence>
<evidence type="ECO:0000313" key="12">
    <source>
        <dbReference type="EMBL" id="KAK2991742.1"/>
    </source>
</evidence>
<dbReference type="InterPro" id="IPR032675">
    <property type="entry name" value="LRR_dom_sf"/>
</dbReference>
<evidence type="ECO:0000256" key="5">
    <source>
        <dbReference type="ARBA" id="ARBA00022692"/>
    </source>
</evidence>
<evidence type="ECO:0000256" key="4">
    <source>
        <dbReference type="ARBA" id="ARBA00022614"/>
    </source>
</evidence>
<dbReference type="FunFam" id="3.80.10.10:FF:000299">
    <property type="entry name" value="Piriformospora indica-insensitive protein 2"/>
    <property type="match status" value="1"/>
</dbReference>